<reference evidence="4" key="3">
    <citation type="journal article" date="2005" name="Nature">
        <title>The map-based sequence of the rice genome.</title>
        <authorList>
            <consortium name="International rice genome sequencing project (IRGSP)"/>
            <person name="Matsumoto T."/>
            <person name="Wu J."/>
            <person name="Kanamori H."/>
            <person name="Katayose Y."/>
            <person name="Fujisawa M."/>
            <person name="Namiki N."/>
            <person name="Mizuno H."/>
            <person name="Yamamoto K."/>
            <person name="Antonio B.A."/>
            <person name="Baba T."/>
            <person name="Sakata K."/>
            <person name="Nagamura Y."/>
            <person name="Aoki H."/>
            <person name="Arikawa K."/>
            <person name="Arita K."/>
            <person name="Bito T."/>
            <person name="Chiden Y."/>
            <person name="Fujitsuka N."/>
            <person name="Fukunaka R."/>
            <person name="Hamada M."/>
            <person name="Harada C."/>
            <person name="Hayashi A."/>
            <person name="Hijishita S."/>
            <person name="Honda M."/>
            <person name="Hosokawa S."/>
            <person name="Ichikawa Y."/>
            <person name="Idonuma A."/>
            <person name="Iijima M."/>
            <person name="Ikeda M."/>
            <person name="Ikeno M."/>
            <person name="Ito K."/>
            <person name="Ito S."/>
            <person name="Ito T."/>
            <person name="Ito Y."/>
            <person name="Ito Y."/>
            <person name="Iwabuchi A."/>
            <person name="Kamiya K."/>
            <person name="Karasawa W."/>
            <person name="Kurita K."/>
            <person name="Katagiri S."/>
            <person name="Kikuta A."/>
            <person name="Kobayashi H."/>
            <person name="Kobayashi N."/>
            <person name="Machita K."/>
            <person name="Maehara T."/>
            <person name="Masukawa M."/>
            <person name="Mizubayashi T."/>
            <person name="Mukai Y."/>
            <person name="Nagasaki H."/>
            <person name="Nagata Y."/>
            <person name="Naito S."/>
            <person name="Nakashima M."/>
            <person name="Nakama Y."/>
            <person name="Nakamichi Y."/>
            <person name="Nakamura M."/>
            <person name="Meguro A."/>
            <person name="Negishi M."/>
            <person name="Ohta I."/>
            <person name="Ohta T."/>
            <person name="Okamoto M."/>
            <person name="Ono N."/>
            <person name="Saji S."/>
            <person name="Sakaguchi M."/>
            <person name="Sakai K."/>
            <person name="Shibata M."/>
            <person name="Shimokawa T."/>
            <person name="Song J."/>
            <person name="Takazaki Y."/>
            <person name="Terasawa K."/>
            <person name="Tsugane M."/>
            <person name="Tsuji K."/>
            <person name="Ueda S."/>
            <person name="Waki K."/>
            <person name="Yamagata H."/>
            <person name="Yamamoto M."/>
            <person name="Yamamoto S."/>
            <person name="Yamane H."/>
            <person name="Yoshiki S."/>
            <person name="Yoshihara R."/>
            <person name="Yukawa K."/>
            <person name="Zhong H."/>
            <person name="Yano M."/>
            <person name="Yuan Q."/>
            <person name="Ouyang S."/>
            <person name="Liu J."/>
            <person name="Jones K.M."/>
            <person name="Gansberger K."/>
            <person name="Moffat K."/>
            <person name="Hill J."/>
            <person name="Bera J."/>
            <person name="Fadrosh D."/>
            <person name="Jin S."/>
            <person name="Johri S."/>
            <person name="Kim M."/>
            <person name="Overton L."/>
            <person name="Reardon M."/>
            <person name="Tsitrin T."/>
            <person name="Vuong H."/>
            <person name="Weaver B."/>
            <person name="Ciecko A."/>
            <person name="Tallon L."/>
            <person name="Jackson J."/>
            <person name="Pai G."/>
            <person name="Aken S.V."/>
            <person name="Utterback T."/>
            <person name="Reidmuller S."/>
            <person name="Feldblyum T."/>
            <person name="Hsiao J."/>
            <person name="Zismann V."/>
            <person name="Iobst S."/>
            <person name="de Vazeille A.R."/>
            <person name="Buell C.R."/>
            <person name="Ying K."/>
            <person name="Li Y."/>
            <person name="Lu T."/>
            <person name="Huang Y."/>
            <person name="Zhao Q."/>
            <person name="Feng Q."/>
            <person name="Zhang L."/>
            <person name="Zhu J."/>
            <person name="Weng Q."/>
            <person name="Mu J."/>
            <person name="Lu Y."/>
            <person name="Fan D."/>
            <person name="Liu Y."/>
            <person name="Guan J."/>
            <person name="Zhang Y."/>
            <person name="Yu S."/>
            <person name="Liu X."/>
            <person name="Zhang Y."/>
            <person name="Hong G."/>
            <person name="Han B."/>
            <person name="Choisne N."/>
            <person name="Demange N."/>
            <person name="Orjeda G."/>
            <person name="Samain S."/>
            <person name="Cattolico L."/>
            <person name="Pelletier E."/>
            <person name="Couloux A."/>
            <person name="Segurens B."/>
            <person name="Wincker P."/>
            <person name="D'Hont A."/>
            <person name="Scarpelli C."/>
            <person name="Weissenbach J."/>
            <person name="Salanoubat M."/>
            <person name="Quetier F."/>
            <person name="Yu Y."/>
            <person name="Kim H.R."/>
            <person name="Rambo T."/>
            <person name="Currie J."/>
            <person name="Collura K."/>
            <person name="Luo M."/>
            <person name="Yang T."/>
            <person name="Ammiraju J.S.S."/>
            <person name="Engler F."/>
            <person name="Soderlund C."/>
            <person name="Wing R.A."/>
            <person name="Palmer L.E."/>
            <person name="de la Bastide M."/>
            <person name="Spiegel L."/>
            <person name="Nascimento L."/>
            <person name="Zutavern T."/>
            <person name="O'Shaughnessy A."/>
            <person name="Dike S."/>
            <person name="Dedhia N."/>
            <person name="Preston R."/>
            <person name="Balija V."/>
            <person name="McCombie W.R."/>
            <person name="Chow T."/>
            <person name="Chen H."/>
            <person name="Chung M."/>
            <person name="Chen C."/>
            <person name="Shaw J."/>
            <person name="Wu H."/>
            <person name="Hsiao K."/>
            <person name="Chao Y."/>
            <person name="Chu M."/>
            <person name="Cheng C."/>
            <person name="Hour A."/>
            <person name="Lee P."/>
            <person name="Lin S."/>
            <person name="Lin Y."/>
            <person name="Liou J."/>
            <person name="Liu S."/>
            <person name="Hsing Y."/>
            <person name="Raghuvanshi S."/>
            <person name="Mohanty A."/>
            <person name="Bharti A.K."/>
            <person name="Gaur A."/>
            <person name="Gupta V."/>
            <person name="Kumar D."/>
            <person name="Ravi V."/>
            <person name="Vij S."/>
            <person name="Kapur A."/>
            <person name="Khurana P."/>
            <person name="Khurana P."/>
            <person name="Khurana J.P."/>
            <person name="Tyagi A.K."/>
            <person name="Gaikwad K."/>
            <person name="Singh A."/>
            <person name="Dalal V."/>
            <person name="Srivastava S."/>
            <person name="Dixit A."/>
            <person name="Pal A.K."/>
            <person name="Ghazi I.A."/>
            <person name="Yadav M."/>
            <person name="Pandit A."/>
            <person name="Bhargava A."/>
            <person name="Sureshbabu K."/>
            <person name="Batra K."/>
            <person name="Sharma T.R."/>
            <person name="Mohapatra T."/>
            <person name="Singh N.K."/>
            <person name="Messing J."/>
            <person name="Nelson A.B."/>
            <person name="Fuks G."/>
            <person name="Kavchok S."/>
            <person name="Keizer G."/>
            <person name="Linton E."/>
            <person name="Llaca V."/>
            <person name="Song R."/>
            <person name="Tanyolac B."/>
            <person name="Young S."/>
            <person name="Ho-Il K."/>
            <person name="Hahn J.H."/>
            <person name="Sangsakoo G."/>
            <person name="Vanavichit A."/>
            <person name="de Mattos Luiz.A.T."/>
            <person name="Zimmer P.D."/>
            <person name="Malone G."/>
            <person name="Dellagostin O."/>
            <person name="de Oliveira A.C."/>
            <person name="Bevan M."/>
            <person name="Bancroft I."/>
            <person name="Minx P."/>
            <person name="Cordum H."/>
            <person name="Wilson R."/>
            <person name="Cheng Z."/>
            <person name="Jin W."/>
            <person name="Jiang J."/>
            <person name="Leong S.A."/>
            <person name="Iwama H."/>
            <person name="Gojobori T."/>
            <person name="Itoh T."/>
            <person name="Niimura Y."/>
            <person name="Fujii Y."/>
            <person name="Habara T."/>
            <person name="Sakai H."/>
            <person name="Sato Y."/>
            <person name="Wilson G."/>
            <person name="Kumar K."/>
            <person name="McCouch S."/>
            <person name="Juretic N."/>
            <person name="Hoen D."/>
            <person name="Wright S."/>
            <person name="Bruskiewich R."/>
            <person name="Bureau T."/>
            <person name="Miyao A."/>
            <person name="Hirochika H."/>
            <person name="Nishikawa T."/>
            <person name="Kadowaki K."/>
            <person name="Sugiura M."/>
            <person name="Burr B."/>
            <person name="Sasaki T."/>
        </authorList>
    </citation>
    <scope>NUCLEOTIDE SEQUENCE [LARGE SCALE GENOMIC DNA]</scope>
    <source>
        <strain evidence="4">cv. Nipponbare</strain>
    </source>
</reference>
<evidence type="ECO:0000313" key="3">
    <source>
        <dbReference type="EMBL" id="BAD46706.1"/>
    </source>
</evidence>
<gene>
    <name evidence="2" type="ORF">OSJNBa0042H24.54</name>
    <name evidence="3" type="ORF">OSJNOa054B01.2</name>
</gene>
<reference evidence="2" key="1">
    <citation type="submission" date="2002-09" db="EMBL/GenBank/DDBJ databases">
        <title>Oryza sativa nipponbare(GA3) genomic DNA, chromosome 9, BAC clone:OSJNBa0042H24.</title>
        <authorList>
            <person name="Sasaki T."/>
            <person name="Matsumoto T."/>
            <person name="Katayose Y."/>
        </authorList>
    </citation>
    <scope>NUCLEOTIDE SEQUENCE</scope>
</reference>
<evidence type="ECO:0000256" key="1">
    <source>
        <dbReference type="SAM" id="MobiDB-lite"/>
    </source>
</evidence>
<dbReference type="AlphaFoldDB" id="Q6EQK2"/>
<dbReference type="EMBL" id="AP005689">
    <property type="protein sequence ID" value="BAD29068.1"/>
    <property type="molecule type" value="Genomic_DNA"/>
</dbReference>
<evidence type="ECO:0000313" key="4">
    <source>
        <dbReference type="Proteomes" id="UP000000763"/>
    </source>
</evidence>
<feature type="region of interest" description="Disordered" evidence="1">
    <location>
        <begin position="1"/>
        <end position="80"/>
    </location>
</feature>
<organism evidence="2 4">
    <name type="scientific">Oryza sativa subsp. japonica</name>
    <name type="common">Rice</name>
    <dbReference type="NCBI Taxonomy" id="39947"/>
    <lineage>
        <taxon>Eukaryota</taxon>
        <taxon>Viridiplantae</taxon>
        <taxon>Streptophyta</taxon>
        <taxon>Embryophyta</taxon>
        <taxon>Tracheophyta</taxon>
        <taxon>Spermatophyta</taxon>
        <taxon>Magnoliopsida</taxon>
        <taxon>Liliopsida</taxon>
        <taxon>Poales</taxon>
        <taxon>Poaceae</taxon>
        <taxon>BOP clade</taxon>
        <taxon>Oryzoideae</taxon>
        <taxon>Oryzeae</taxon>
        <taxon>Oryzinae</taxon>
        <taxon>Oryza</taxon>
        <taxon>Oryza sativa</taxon>
    </lineage>
</organism>
<accession>Q6EQK2</accession>
<dbReference type="EMBL" id="AP007202">
    <property type="protein sequence ID" value="BAD46706.1"/>
    <property type="molecule type" value="Genomic_DNA"/>
</dbReference>
<reference evidence="3" key="2">
    <citation type="submission" date="2004-06" db="EMBL/GenBank/DDBJ databases">
        <title>Oryza sativa nipponbare(GA3) genomic DNA, chromosome 9, fosmid clone:OSJNOa054B01.</title>
        <authorList>
            <person name="Sasaki T."/>
            <person name="Matsumoto T."/>
            <person name="Fujisawa M."/>
        </authorList>
    </citation>
    <scope>NUCLEOTIDE SEQUENCE</scope>
</reference>
<sequence length="80" mass="8461">MAGGEGKPAMTMTLVNDDEDAQPWSGGGDVASREDDSTSWRHTKRPVGEDVDVQQRQHNRPGVQAETSVGGGEGKPAVKT</sequence>
<protein>
    <submittedName>
        <fullName evidence="2">Circumsporozoite protein-like</fullName>
    </submittedName>
</protein>
<name>Q6EQK2_ORYSJ</name>
<reference evidence="4" key="4">
    <citation type="journal article" date="2008" name="Nucleic Acids Res.">
        <title>The rice annotation project database (RAP-DB): 2008 update.</title>
        <authorList>
            <consortium name="The rice annotation project (RAP)"/>
        </authorList>
    </citation>
    <scope>GENOME REANNOTATION</scope>
    <source>
        <strain evidence="4">cv. Nipponbare</strain>
    </source>
</reference>
<dbReference type="Proteomes" id="UP000000763">
    <property type="component" value="Chromosome 9"/>
</dbReference>
<proteinExistence type="predicted"/>
<evidence type="ECO:0000313" key="2">
    <source>
        <dbReference type="EMBL" id="BAD29068.1"/>
    </source>
</evidence>